<protein>
    <recommendedName>
        <fullName evidence="3">Prolamin-like domain-containing protein</fullName>
    </recommendedName>
</protein>
<sequence length="166" mass="17682">MARLMNISPLMVFLFLGSIALAVMIQPGRAIRVPAPAPAPVSYDFLKECANKLEPCGYKIYLAVFGNGKVSDECCGKLVRAGKVCHDDLVKHLIADPSFKGNAAQVLAKSEQVWNADDDQKEFEVFAMACLLSTGKADALSWLAAEATAAGADQGSTASASSWKKK</sequence>
<feature type="signal peptide" evidence="2">
    <location>
        <begin position="1"/>
        <end position="30"/>
    </location>
</feature>
<dbReference type="AlphaFoldDB" id="A0A8K0HQ24"/>
<dbReference type="PANTHER" id="PTHR31951:SF22">
    <property type="entry name" value="ECA1 GAMETOGENESIS RELATED FAMILY"/>
    <property type="match status" value="1"/>
</dbReference>
<reference evidence="4" key="1">
    <citation type="submission" date="2020-03" db="EMBL/GenBank/DDBJ databases">
        <title>A high-quality chromosome-level genome assembly of a woody plant with both climbing and erect habits, Rhamnella rubrinervis.</title>
        <authorList>
            <person name="Lu Z."/>
            <person name="Yang Y."/>
            <person name="Zhu X."/>
            <person name="Sun Y."/>
        </authorList>
    </citation>
    <scope>NUCLEOTIDE SEQUENCE</scope>
    <source>
        <strain evidence="4">BYM</strain>
        <tissue evidence="4">Leaf</tissue>
    </source>
</reference>
<dbReference type="OrthoDB" id="973137at2759"/>
<dbReference type="EMBL" id="VOIH02000001">
    <property type="protein sequence ID" value="KAF3457021.1"/>
    <property type="molecule type" value="Genomic_DNA"/>
</dbReference>
<evidence type="ECO:0000313" key="4">
    <source>
        <dbReference type="EMBL" id="KAF3457021.1"/>
    </source>
</evidence>
<evidence type="ECO:0000256" key="1">
    <source>
        <dbReference type="ARBA" id="ARBA00022729"/>
    </source>
</evidence>
<name>A0A8K0HQ24_9ROSA</name>
<gene>
    <name evidence="4" type="ORF">FNV43_RR01678</name>
</gene>
<proteinExistence type="predicted"/>
<accession>A0A8K0HQ24</accession>
<keyword evidence="1 2" id="KW-0732">Signal</keyword>
<dbReference type="InterPro" id="IPR008502">
    <property type="entry name" value="Prolamin-like"/>
</dbReference>
<dbReference type="PANTHER" id="PTHR31951">
    <property type="entry name" value="BIFUNCTIONAL INHIBITOR/LIPID-TRANSFER PROTEIN/SEED STORAGE 2S ALBUMIN SUPERFAMILY PROTEIN-RELATED"/>
    <property type="match status" value="1"/>
</dbReference>
<comment type="caution">
    <text evidence="4">The sequence shown here is derived from an EMBL/GenBank/DDBJ whole genome shotgun (WGS) entry which is preliminary data.</text>
</comment>
<feature type="chain" id="PRO_5035478025" description="Prolamin-like domain-containing protein" evidence="2">
    <location>
        <begin position="31"/>
        <end position="166"/>
    </location>
</feature>
<feature type="domain" description="Prolamin-like" evidence="3">
    <location>
        <begin position="48"/>
        <end position="115"/>
    </location>
</feature>
<dbReference type="Proteomes" id="UP000796880">
    <property type="component" value="Unassembled WGS sequence"/>
</dbReference>
<organism evidence="4 5">
    <name type="scientific">Rhamnella rubrinervis</name>
    <dbReference type="NCBI Taxonomy" id="2594499"/>
    <lineage>
        <taxon>Eukaryota</taxon>
        <taxon>Viridiplantae</taxon>
        <taxon>Streptophyta</taxon>
        <taxon>Embryophyta</taxon>
        <taxon>Tracheophyta</taxon>
        <taxon>Spermatophyta</taxon>
        <taxon>Magnoliopsida</taxon>
        <taxon>eudicotyledons</taxon>
        <taxon>Gunneridae</taxon>
        <taxon>Pentapetalae</taxon>
        <taxon>rosids</taxon>
        <taxon>fabids</taxon>
        <taxon>Rosales</taxon>
        <taxon>Rhamnaceae</taxon>
        <taxon>rhamnoid group</taxon>
        <taxon>Rhamneae</taxon>
        <taxon>Rhamnella</taxon>
    </lineage>
</organism>
<evidence type="ECO:0000313" key="5">
    <source>
        <dbReference type="Proteomes" id="UP000796880"/>
    </source>
</evidence>
<evidence type="ECO:0000259" key="3">
    <source>
        <dbReference type="Pfam" id="PF05617"/>
    </source>
</evidence>
<keyword evidence="5" id="KW-1185">Reference proteome</keyword>
<dbReference type="Pfam" id="PF05617">
    <property type="entry name" value="Prolamin_like"/>
    <property type="match status" value="1"/>
</dbReference>
<evidence type="ECO:0000256" key="2">
    <source>
        <dbReference type="SAM" id="SignalP"/>
    </source>
</evidence>